<feature type="signal peptide" evidence="1">
    <location>
        <begin position="1"/>
        <end position="19"/>
    </location>
</feature>
<dbReference type="Proteomes" id="UP001642540">
    <property type="component" value="Unassembled WGS sequence"/>
</dbReference>
<organism evidence="2 3">
    <name type="scientific">Orchesella dallaii</name>
    <dbReference type="NCBI Taxonomy" id="48710"/>
    <lineage>
        <taxon>Eukaryota</taxon>
        <taxon>Metazoa</taxon>
        <taxon>Ecdysozoa</taxon>
        <taxon>Arthropoda</taxon>
        <taxon>Hexapoda</taxon>
        <taxon>Collembola</taxon>
        <taxon>Entomobryomorpha</taxon>
        <taxon>Entomobryoidea</taxon>
        <taxon>Orchesellidae</taxon>
        <taxon>Orchesellinae</taxon>
        <taxon>Orchesella</taxon>
    </lineage>
</organism>
<keyword evidence="1" id="KW-0732">Signal</keyword>
<dbReference type="EMBL" id="CAXLJM020000133">
    <property type="protein sequence ID" value="CAL8140065.1"/>
    <property type="molecule type" value="Genomic_DNA"/>
</dbReference>
<keyword evidence="3" id="KW-1185">Reference proteome</keyword>
<proteinExistence type="predicted"/>
<accession>A0ABP1S0B1</accession>
<name>A0ABP1S0B1_9HEXA</name>
<reference evidence="2 3" key="1">
    <citation type="submission" date="2024-08" db="EMBL/GenBank/DDBJ databases">
        <authorList>
            <person name="Cucini C."/>
            <person name="Frati F."/>
        </authorList>
    </citation>
    <scope>NUCLEOTIDE SEQUENCE [LARGE SCALE GENOMIC DNA]</scope>
</reference>
<sequence length="193" mass="19464">MAISFLASLTVLIFVQVNSSPMPQGWNAPPPGWVSPPAGWVSPPGWGAVAPATEGTVLASGETVLASGIASSAAASDHISLSVISNDTSDMGVGTYLAPYNDFVAGFGSITGDSDNAYVFSDDSYIDLNGQGETSQYITLQDVDNGTITTNPSSSAGSSMGTFVASSYAQITDGTGLGPAAGVGGGWKKEEQV</sequence>
<feature type="chain" id="PRO_5045588469" evidence="1">
    <location>
        <begin position="20"/>
        <end position="193"/>
    </location>
</feature>
<evidence type="ECO:0000313" key="3">
    <source>
        <dbReference type="Proteomes" id="UP001642540"/>
    </source>
</evidence>
<gene>
    <name evidence="2" type="ORF">ODALV1_LOCUS28124</name>
</gene>
<protein>
    <submittedName>
        <fullName evidence="2">Uncharacterized protein</fullName>
    </submittedName>
</protein>
<evidence type="ECO:0000313" key="2">
    <source>
        <dbReference type="EMBL" id="CAL8140065.1"/>
    </source>
</evidence>
<evidence type="ECO:0000256" key="1">
    <source>
        <dbReference type="SAM" id="SignalP"/>
    </source>
</evidence>
<comment type="caution">
    <text evidence="2">The sequence shown here is derived from an EMBL/GenBank/DDBJ whole genome shotgun (WGS) entry which is preliminary data.</text>
</comment>